<keyword evidence="2 5" id="KW-0863">Zinc-finger</keyword>
<keyword evidence="8" id="KW-1185">Reference proteome</keyword>
<dbReference type="Proteomes" id="UP001314205">
    <property type="component" value="Unassembled WGS sequence"/>
</dbReference>
<keyword evidence="1" id="KW-0479">Metal-binding</keyword>
<evidence type="ECO:0000313" key="8">
    <source>
        <dbReference type="Proteomes" id="UP001314205"/>
    </source>
</evidence>
<dbReference type="InterPro" id="IPR038441">
    <property type="entry name" value="THAP_Znf_sf"/>
</dbReference>
<keyword evidence="3" id="KW-0862">Zinc</keyword>
<evidence type="ECO:0000256" key="3">
    <source>
        <dbReference type="ARBA" id="ARBA00022833"/>
    </source>
</evidence>
<dbReference type="AlphaFoldDB" id="A0AAV1KPH1"/>
<dbReference type="SMART" id="SM00980">
    <property type="entry name" value="THAP"/>
    <property type="match status" value="1"/>
</dbReference>
<dbReference type="InterPro" id="IPR006612">
    <property type="entry name" value="THAP_Znf"/>
</dbReference>
<evidence type="ECO:0000313" key="7">
    <source>
        <dbReference type="EMBL" id="CAK1584640.1"/>
    </source>
</evidence>
<proteinExistence type="predicted"/>
<protein>
    <recommendedName>
        <fullName evidence="6">THAP-type domain-containing protein</fullName>
    </recommendedName>
</protein>
<sequence>MWFRCKEIILRKCKNYGSKINKSEGISYHTFPSDDFTKHKLVSIVQAERSEHDWMPTKSSTICSAHFNHEDKYTTSKGYLRLKKTAIPVIASDNDDVPKFGSPTSLDHVNISDIDSVFDTPRKATLKKRVRKLVVEKKCYRKRIIFLKFKITD</sequence>
<dbReference type="InterPro" id="IPR052224">
    <property type="entry name" value="THAP_domain_protein"/>
</dbReference>
<gene>
    <name evidence="7" type="ORF">PARMNEM_LOCUS5841</name>
</gene>
<dbReference type="PANTHER" id="PTHR46927">
    <property type="entry name" value="AGAP005574-PA"/>
    <property type="match status" value="1"/>
</dbReference>
<evidence type="ECO:0000256" key="5">
    <source>
        <dbReference type="PROSITE-ProRule" id="PRU00309"/>
    </source>
</evidence>
<evidence type="ECO:0000259" key="6">
    <source>
        <dbReference type="PROSITE" id="PS50950"/>
    </source>
</evidence>
<evidence type="ECO:0000256" key="1">
    <source>
        <dbReference type="ARBA" id="ARBA00022723"/>
    </source>
</evidence>
<reference evidence="7 8" key="1">
    <citation type="submission" date="2023-11" db="EMBL/GenBank/DDBJ databases">
        <authorList>
            <person name="Hedman E."/>
            <person name="Englund M."/>
            <person name="Stromberg M."/>
            <person name="Nyberg Akerstrom W."/>
            <person name="Nylinder S."/>
            <person name="Jareborg N."/>
            <person name="Kallberg Y."/>
            <person name="Kronander E."/>
        </authorList>
    </citation>
    <scope>NUCLEOTIDE SEQUENCE [LARGE SCALE GENOMIC DNA]</scope>
</reference>
<dbReference type="PANTHER" id="PTHR46927:SF3">
    <property type="entry name" value="THAP-TYPE DOMAIN-CONTAINING PROTEIN"/>
    <property type="match status" value="1"/>
</dbReference>
<dbReference type="PROSITE" id="PS50950">
    <property type="entry name" value="ZF_THAP"/>
    <property type="match status" value="1"/>
</dbReference>
<evidence type="ECO:0000256" key="4">
    <source>
        <dbReference type="ARBA" id="ARBA00023125"/>
    </source>
</evidence>
<accession>A0AAV1KPH1</accession>
<evidence type="ECO:0000256" key="2">
    <source>
        <dbReference type="ARBA" id="ARBA00022771"/>
    </source>
</evidence>
<dbReference type="Pfam" id="PF05485">
    <property type="entry name" value="THAP"/>
    <property type="match status" value="1"/>
</dbReference>
<name>A0AAV1KPH1_9NEOP</name>
<dbReference type="GO" id="GO:0008270">
    <property type="term" value="F:zinc ion binding"/>
    <property type="evidence" value="ECO:0007669"/>
    <property type="project" value="UniProtKB-KW"/>
</dbReference>
<dbReference type="Gene3D" id="6.20.210.20">
    <property type="entry name" value="THAP domain"/>
    <property type="match status" value="1"/>
</dbReference>
<dbReference type="SUPFAM" id="SSF57716">
    <property type="entry name" value="Glucocorticoid receptor-like (DNA-binding domain)"/>
    <property type="match status" value="1"/>
</dbReference>
<dbReference type="EMBL" id="CAVLGL010000068">
    <property type="protein sequence ID" value="CAK1584640.1"/>
    <property type="molecule type" value="Genomic_DNA"/>
</dbReference>
<comment type="caution">
    <text evidence="7">The sequence shown here is derived from an EMBL/GenBank/DDBJ whole genome shotgun (WGS) entry which is preliminary data.</text>
</comment>
<dbReference type="GO" id="GO:0003677">
    <property type="term" value="F:DNA binding"/>
    <property type="evidence" value="ECO:0007669"/>
    <property type="project" value="UniProtKB-UniRule"/>
</dbReference>
<feature type="domain" description="THAP-type" evidence="6">
    <location>
        <begin position="1"/>
        <end position="91"/>
    </location>
</feature>
<organism evidence="7 8">
    <name type="scientific">Parnassius mnemosyne</name>
    <name type="common">clouded apollo</name>
    <dbReference type="NCBI Taxonomy" id="213953"/>
    <lineage>
        <taxon>Eukaryota</taxon>
        <taxon>Metazoa</taxon>
        <taxon>Ecdysozoa</taxon>
        <taxon>Arthropoda</taxon>
        <taxon>Hexapoda</taxon>
        <taxon>Insecta</taxon>
        <taxon>Pterygota</taxon>
        <taxon>Neoptera</taxon>
        <taxon>Endopterygota</taxon>
        <taxon>Lepidoptera</taxon>
        <taxon>Glossata</taxon>
        <taxon>Ditrysia</taxon>
        <taxon>Papilionoidea</taxon>
        <taxon>Papilionidae</taxon>
        <taxon>Parnassiinae</taxon>
        <taxon>Parnassini</taxon>
        <taxon>Parnassius</taxon>
        <taxon>Driopa</taxon>
    </lineage>
</organism>
<keyword evidence="4 5" id="KW-0238">DNA-binding</keyword>